<dbReference type="AlphaFoldDB" id="A0AAV4SKW6"/>
<comment type="caution">
    <text evidence="1">The sequence shown here is derived from an EMBL/GenBank/DDBJ whole genome shotgun (WGS) entry which is preliminary data.</text>
</comment>
<evidence type="ECO:0000313" key="1">
    <source>
        <dbReference type="EMBL" id="GIY34420.1"/>
    </source>
</evidence>
<protein>
    <submittedName>
        <fullName evidence="1">Uncharacterized protein</fullName>
    </submittedName>
</protein>
<dbReference type="Proteomes" id="UP001054945">
    <property type="component" value="Unassembled WGS sequence"/>
</dbReference>
<sequence length="80" mass="9110">MIRSSGERKSLERFGIFSSVGGEVTGFLERTTPFSCCSAKLFYEFPPTTCEYFTNEPSRSLRRHWLSGPVDRNNKNLGPE</sequence>
<accession>A0AAV4SKW6</accession>
<organism evidence="1 2">
    <name type="scientific">Caerostris extrusa</name>
    <name type="common">Bark spider</name>
    <name type="synonym">Caerostris bankana</name>
    <dbReference type="NCBI Taxonomy" id="172846"/>
    <lineage>
        <taxon>Eukaryota</taxon>
        <taxon>Metazoa</taxon>
        <taxon>Ecdysozoa</taxon>
        <taxon>Arthropoda</taxon>
        <taxon>Chelicerata</taxon>
        <taxon>Arachnida</taxon>
        <taxon>Araneae</taxon>
        <taxon>Araneomorphae</taxon>
        <taxon>Entelegynae</taxon>
        <taxon>Araneoidea</taxon>
        <taxon>Araneidae</taxon>
        <taxon>Caerostris</taxon>
    </lineage>
</organism>
<evidence type="ECO:0000313" key="2">
    <source>
        <dbReference type="Proteomes" id="UP001054945"/>
    </source>
</evidence>
<dbReference type="EMBL" id="BPLR01009763">
    <property type="protein sequence ID" value="GIY34420.1"/>
    <property type="molecule type" value="Genomic_DNA"/>
</dbReference>
<keyword evidence="2" id="KW-1185">Reference proteome</keyword>
<reference evidence="1 2" key="1">
    <citation type="submission" date="2021-06" db="EMBL/GenBank/DDBJ databases">
        <title>Caerostris extrusa draft genome.</title>
        <authorList>
            <person name="Kono N."/>
            <person name="Arakawa K."/>
        </authorList>
    </citation>
    <scope>NUCLEOTIDE SEQUENCE [LARGE SCALE GENOMIC DNA]</scope>
</reference>
<name>A0AAV4SKW6_CAEEX</name>
<proteinExistence type="predicted"/>
<gene>
    <name evidence="1" type="ORF">CEXT_114891</name>
</gene>